<dbReference type="Pfam" id="PF04357">
    <property type="entry name" value="TamB"/>
    <property type="match status" value="1"/>
</dbReference>
<evidence type="ECO:0000313" key="8">
    <source>
        <dbReference type="Proteomes" id="UP000011135"/>
    </source>
</evidence>
<accession>L8JYF6</accession>
<sequence length="1653" mass="183725">MSTNKAKSVLLKILKGIGWFFLGLILLLIIIILSLRIPKVQQLITDEAVKFFKSKVNTEARIGRLYVNFPKTIIIENIYIEDLKGDTLVYSQRIAVDTDLWGLLDNRFEINDLEVEKLISNIYNTSNDSTFNYQFIIDGFAAPSDSTQTATSQDTTAQPFTFAIYEATIKDSRVEYKDLYNGMKLSAHIGGFHTSLSDFDLEELIISIDEITLTDSKGKFAILKSTESDTTAAEQVVNISGKSLLVDNVEFTFEDKPGALKVFTDIGRVEGDINEIDINRQIYRIDNMAILNSFVSVDQFSGADTTTTADTASTAAIELLASVKKGAIKNTSFRFYDHTAPAVQGFDPAHMWFRQVNADFEAIEFKNGYAQGEVKQLSANEKGGMTLKQFQSAFKYGPDESYANNLKLVTDRSNISADLRAGYLSIEALQNDLKAVAVDAKFSRSRIDLQDIFYFQPALKQNMPALTERSSQIIVEGAIEGELADLNVRQLELEALRSTHMQITGNIKGLPDADNLAWDVDLKELITSRRDISSVVPDTLIPPDINLPRQIRVSGTSKGSMSDFKARIKIGTSYGGAEANVRLTKQTPELYAYEGHIEADSFNLGALLNQEAQMGAISLNADVDGEGFDPADMKAKIKGKVSSFVYNSYNYNNLDINGRVEGMQFQGDLAMDDPNLDFDFQGLVNLNDSIPQYSFTLNLQALDMQALNFSQEDLKIRARVVSDIRGSTIQNINGTLEIEDMVISREEDIYRLDTFLLSATTDKEITDISIFSNIIDAQFNGNFDLATLPEVFEKHINRYYSLTDVPDVSELAPQQFDFNINIKSPLFFSEILIPGLEEFEPGPIKGSYNSDRWALDVTVNVPKIVYTGTAVDSLNIHVYSNEEYLGYETKIASLGAGAIEVENIHLTGIVEAGHIETDLMIKDDTGENKYMFGGIFISGDEYYRFQFTPGEFMLNYEDWKVKPSNAIDFYPSGIWVQNMVLTKDGQRIAVESAINQENDSTLAVGITDFDLSFIGKLDESEQYLVGGILDGNINLIMETAKSAFTSDLNITDFSFKGDTLGNVTLQAAQVEGNRYNLDLEIKSELNNLKVDGYYLADSVPDMHFDVDLVRLELASIESFTMGQLQNMDGFLTGDLQLRGSMSDPDIIGNIRFNEASFTTAFLGSRMSIDNEVITFNRAGITFNDFTIADVNNHTARINGRVLTKDYILYELDLNVVTNEFMLLNTTEDQNKLVYGKVEVNSRASIRGTSASPDIQLEVSLKDDSYLTYVIPEEEIQLQEREGVVEFFDKDQENDPFLQEKEVSATTDSLKSTFKGIDLTAKIDVNRSNTFSVIIDPVTGDKLTVQGDANLTLGIKPSGDMTLTGRYEVHNGQYNLNFYGLVKREFDIAEGSYLIWTGDPLNARVDITATYTVSAVYQNPGSNEVSSQKVPFIVYLDIKNELLSPEISFRLGLAESAAASGAQAFVSTVNKSENERNTQVFYLLLFKSTKDLESFSTTGGGGNIAEATARSSASRILSNQLNRLAGKIEGVELSLDLQSYNTTGASGGTTQLELGLSKQLFNNRVIVKVAGSFGLEGQEAEQQQNLSDFAGDIKVEYKITEDGRYRLVGFRQNEYDNLLQGEIIKTGVGIIFVRDYDAFRELFSMKKDKKEGGE</sequence>
<evidence type="ECO:0000256" key="2">
    <source>
        <dbReference type="ARBA" id="ARBA00022692"/>
    </source>
</evidence>
<feature type="transmembrane region" description="Helical" evidence="5">
    <location>
        <begin position="12"/>
        <end position="35"/>
    </location>
</feature>
<dbReference type="InterPro" id="IPR007452">
    <property type="entry name" value="TamB_C"/>
</dbReference>
<dbReference type="Proteomes" id="UP000011135">
    <property type="component" value="Unassembled WGS sequence"/>
</dbReference>
<keyword evidence="3 5" id="KW-1133">Transmembrane helix</keyword>
<dbReference type="RefSeq" id="WP_009578217.1">
    <property type="nucleotide sequence ID" value="NZ_AMZN01000008.1"/>
</dbReference>
<evidence type="ECO:0000256" key="5">
    <source>
        <dbReference type="SAM" id="Phobius"/>
    </source>
</evidence>
<keyword evidence="8" id="KW-1185">Reference proteome</keyword>
<dbReference type="PANTHER" id="PTHR36985:SF1">
    <property type="entry name" value="TRANSLOCATION AND ASSEMBLY MODULE SUBUNIT TAMB"/>
    <property type="match status" value="1"/>
</dbReference>
<comment type="subcellular location">
    <subcellularLocation>
        <location evidence="1">Membrane</location>
        <topology evidence="1">Single-pass membrane protein</topology>
    </subcellularLocation>
</comment>
<dbReference type="EMBL" id="AMZN01000008">
    <property type="protein sequence ID" value="ELR73198.1"/>
    <property type="molecule type" value="Genomic_DNA"/>
</dbReference>
<organism evidence="7 8">
    <name type="scientific">Fulvivirga imtechensis AK7</name>
    <dbReference type="NCBI Taxonomy" id="1237149"/>
    <lineage>
        <taxon>Bacteria</taxon>
        <taxon>Pseudomonadati</taxon>
        <taxon>Bacteroidota</taxon>
        <taxon>Cytophagia</taxon>
        <taxon>Cytophagales</taxon>
        <taxon>Fulvivirgaceae</taxon>
        <taxon>Fulvivirga</taxon>
    </lineage>
</organism>
<evidence type="ECO:0000256" key="1">
    <source>
        <dbReference type="ARBA" id="ARBA00004167"/>
    </source>
</evidence>
<dbReference type="PANTHER" id="PTHR36985">
    <property type="entry name" value="TRANSLOCATION AND ASSEMBLY MODULE SUBUNIT TAMB"/>
    <property type="match status" value="1"/>
</dbReference>
<evidence type="ECO:0000256" key="4">
    <source>
        <dbReference type="ARBA" id="ARBA00023136"/>
    </source>
</evidence>
<dbReference type="GO" id="GO:0009306">
    <property type="term" value="P:protein secretion"/>
    <property type="evidence" value="ECO:0007669"/>
    <property type="project" value="InterPro"/>
</dbReference>
<protein>
    <recommendedName>
        <fullName evidence="6">Translocation and assembly module TamB C-terminal domain-containing protein</fullName>
    </recommendedName>
</protein>
<evidence type="ECO:0000259" key="6">
    <source>
        <dbReference type="Pfam" id="PF04357"/>
    </source>
</evidence>
<keyword evidence="4 5" id="KW-0472">Membrane</keyword>
<proteinExistence type="predicted"/>
<dbReference type="GO" id="GO:0005886">
    <property type="term" value="C:plasma membrane"/>
    <property type="evidence" value="ECO:0007669"/>
    <property type="project" value="InterPro"/>
</dbReference>
<reference evidence="7 8" key="1">
    <citation type="submission" date="2012-12" db="EMBL/GenBank/DDBJ databases">
        <title>Genome assembly of Fulvivirga imtechensis AK7.</title>
        <authorList>
            <person name="Nupur N."/>
            <person name="Khatri I."/>
            <person name="Kumar R."/>
            <person name="Subramanian S."/>
            <person name="Pinnaka A."/>
        </authorList>
    </citation>
    <scope>NUCLEOTIDE SEQUENCE [LARGE SCALE GENOMIC DNA]</scope>
    <source>
        <strain evidence="7 8">AK7</strain>
    </source>
</reference>
<evidence type="ECO:0000313" key="7">
    <source>
        <dbReference type="EMBL" id="ELR73198.1"/>
    </source>
</evidence>
<gene>
    <name evidence="7" type="ORF">C900_05247</name>
</gene>
<dbReference type="OrthoDB" id="9811276at2"/>
<evidence type="ECO:0000256" key="3">
    <source>
        <dbReference type="ARBA" id="ARBA00022989"/>
    </source>
</evidence>
<name>L8JYF6_9BACT</name>
<keyword evidence="2 5" id="KW-0812">Transmembrane</keyword>
<dbReference type="eggNOG" id="COG2911">
    <property type="taxonomic scope" value="Bacteria"/>
</dbReference>
<feature type="domain" description="Translocation and assembly module TamB C-terminal" evidence="6">
    <location>
        <begin position="1185"/>
        <end position="1635"/>
    </location>
</feature>
<comment type="caution">
    <text evidence="7">The sequence shown here is derived from an EMBL/GenBank/DDBJ whole genome shotgun (WGS) entry which is preliminary data.</text>
</comment>
<dbReference type="STRING" id="1237149.C900_05247"/>